<dbReference type="PANTHER" id="PTHR43680:SF2">
    <property type="entry name" value="NITRATE REDUCTASE MOLYBDENUM COFACTOR ASSEMBLY CHAPERONE NARJ"/>
    <property type="match status" value="1"/>
</dbReference>
<sequence>MTQIIEMGGESMIEQEIKLGFQFCSYLLSYPNQEFIESLEDLQEELDSLSNSKLKEELQQFLNKATILSTADFISTYVDTFDFGKKTNLYVTYMTNGEQRERGMDLLFLKNYYKLHGFHVTDKELPDYLPVMLEFASQVEQETFRPIFDRYLENIKEIESKLDPKQNLYGHIMKAMMLALKEAGITKAVRRSEEICTNSFYG</sequence>
<dbReference type="Gene3D" id="1.10.4070.10">
    <property type="entry name" value="putative redox-enzyme maturation protein domain"/>
    <property type="match status" value="1"/>
</dbReference>
<feature type="coiled-coil region" evidence="2">
    <location>
        <begin position="32"/>
        <end position="59"/>
    </location>
</feature>
<dbReference type="InterPro" id="IPR003765">
    <property type="entry name" value="NO3_reductase_chaperone_NarJ"/>
</dbReference>
<keyword evidence="2" id="KW-0175">Coiled coil</keyword>
<dbReference type="SUPFAM" id="SSF89155">
    <property type="entry name" value="TorD-like"/>
    <property type="match status" value="1"/>
</dbReference>
<dbReference type="Proteomes" id="UP001231362">
    <property type="component" value="Unassembled WGS sequence"/>
</dbReference>
<protein>
    <submittedName>
        <fullName evidence="3">Nitrate reductase delta subunit</fullName>
    </submittedName>
</protein>
<evidence type="ECO:0000256" key="1">
    <source>
        <dbReference type="ARBA" id="ARBA00023063"/>
    </source>
</evidence>
<evidence type="ECO:0000313" key="3">
    <source>
        <dbReference type="EMBL" id="MDQ0154031.1"/>
    </source>
</evidence>
<accession>A0ABT9UZA9</accession>
<dbReference type="Gene3D" id="1.20.120.700">
    <property type="entry name" value="nitrate reductase, subunit delta (NarJ)"/>
    <property type="match status" value="1"/>
</dbReference>
<keyword evidence="1" id="KW-0534">Nitrate assimilation</keyword>
<dbReference type="EMBL" id="JAUSTU010000001">
    <property type="protein sequence ID" value="MDQ0154031.1"/>
    <property type="molecule type" value="Genomic_DNA"/>
</dbReference>
<keyword evidence="4" id="KW-1185">Reference proteome</keyword>
<gene>
    <name evidence="3" type="ORF">J2S07_000329</name>
</gene>
<dbReference type="InterPro" id="IPR020945">
    <property type="entry name" value="DMSO/NO3_reduct_chaperone"/>
</dbReference>
<evidence type="ECO:0000313" key="4">
    <source>
        <dbReference type="Proteomes" id="UP001231362"/>
    </source>
</evidence>
<dbReference type="Pfam" id="PF02613">
    <property type="entry name" value="Nitrate_red_del"/>
    <property type="match status" value="1"/>
</dbReference>
<dbReference type="InterPro" id="IPR036411">
    <property type="entry name" value="TorD-like_sf"/>
</dbReference>
<dbReference type="RefSeq" id="WP_307148648.1">
    <property type="nucleotide sequence ID" value="NZ_JAUSTU010000001.1"/>
</dbReference>
<organism evidence="3 4">
    <name type="scientific">Anoxybacillus andreesenii</name>
    <dbReference type="NCBI Taxonomy" id="1325932"/>
    <lineage>
        <taxon>Bacteria</taxon>
        <taxon>Bacillati</taxon>
        <taxon>Bacillota</taxon>
        <taxon>Bacilli</taxon>
        <taxon>Bacillales</taxon>
        <taxon>Anoxybacillaceae</taxon>
        <taxon>Anoxybacillus</taxon>
    </lineage>
</organism>
<comment type="caution">
    <text evidence="3">The sequence shown here is derived from an EMBL/GenBank/DDBJ whole genome shotgun (WGS) entry which is preliminary data.</text>
</comment>
<reference evidence="3 4" key="1">
    <citation type="submission" date="2023-07" db="EMBL/GenBank/DDBJ databases">
        <title>Genomic Encyclopedia of Type Strains, Phase IV (KMG-IV): sequencing the most valuable type-strain genomes for metagenomic binning, comparative biology and taxonomic classification.</title>
        <authorList>
            <person name="Goeker M."/>
        </authorList>
    </citation>
    <scope>NUCLEOTIDE SEQUENCE [LARGE SCALE GENOMIC DNA]</scope>
    <source>
        <strain evidence="3 4">DSM 23948</strain>
    </source>
</reference>
<proteinExistence type="predicted"/>
<evidence type="ECO:0000256" key="2">
    <source>
        <dbReference type="SAM" id="Coils"/>
    </source>
</evidence>
<dbReference type="NCBIfam" id="TIGR00684">
    <property type="entry name" value="narJ"/>
    <property type="match status" value="1"/>
</dbReference>
<name>A0ABT9UZA9_9BACL</name>
<dbReference type="PANTHER" id="PTHR43680">
    <property type="entry name" value="NITRATE REDUCTASE MOLYBDENUM COFACTOR ASSEMBLY CHAPERONE"/>
    <property type="match status" value="1"/>
</dbReference>